<feature type="compositionally biased region" description="Basic and acidic residues" evidence="1">
    <location>
        <begin position="203"/>
        <end position="234"/>
    </location>
</feature>
<dbReference type="Pfam" id="PF12277">
    <property type="entry name" value="DUF3618"/>
    <property type="match status" value="1"/>
</dbReference>
<feature type="compositionally biased region" description="Basic and acidic residues" evidence="1">
    <location>
        <begin position="350"/>
        <end position="404"/>
    </location>
</feature>
<feature type="compositionally biased region" description="Low complexity" evidence="1">
    <location>
        <begin position="186"/>
        <end position="202"/>
    </location>
</feature>
<dbReference type="EMBL" id="AMGO01000021">
    <property type="protein sequence ID" value="EKE44355.1"/>
    <property type="molecule type" value="Genomic_DNA"/>
</dbReference>
<keyword evidence="3" id="KW-1185">Reference proteome</keyword>
<accession>K2I5U6</accession>
<feature type="region of interest" description="Disordered" evidence="1">
    <location>
        <begin position="89"/>
        <end position="136"/>
    </location>
</feature>
<sequence length="404" mass="43543">MTNDTRTPAEIERDIEAERAHLTSNLDEIQERFSFDGLVREASAQLRTHGGEISQTLAESVKRNPVALAVTGVGLAWLIFGSSRTQTTAAPAYGAPYRGDAYGDDPYRADRRPLSRYSSAPLPRSQPDYEVYDTEPSWARNVGDLHDYDYDDDDDGPSAADRAKGAAHDAADRAKGAAQEARDRASATGAAVSASASRTAGSIRDRAERAGDRLSDRWNAAKEGAGEQSERARAAYDRMRRRVAEGTEHLSAEARDRVVAARMRAVEARNSARRTMRQGAERAGDAFDEQPLVFGALALAVGAAIGGALPRTAREDALMGEYSDSLMHEAEAIFNEELDRAKRVGSAAVDEAKKVASEEKDKIDSKADGDKTAADEAVDDAKAAGQRIADRARDEANKDSGTKI</sequence>
<proteinExistence type="predicted"/>
<dbReference type="OrthoDB" id="7471221at2"/>
<feature type="region of interest" description="Disordered" evidence="1">
    <location>
        <begin position="345"/>
        <end position="404"/>
    </location>
</feature>
<gene>
    <name evidence="2" type="ORF">OCGS_1193</name>
</gene>
<dbReference type="InterPro" id="IPR022062">
    <property type="entry name" value="DUF3618"/>
</dbReference>
<feature type="region of interest" description="Disordered" evidence="1">
    <location>
        <begin position="148"/>
        <end position="234"/>
    </location>
</feature>
<dbReference type="STRING" id="1231392.OCGS_1193"/>
<name>K2I5U6_9RHOB</name>
<comment type="caution">
    <text evidence="2">The sequence shown here is derived from an EMBL/GenBank/DDBJ whole genome shotgun (WGS) entry which is preliminary data.</text>
</comment>
<protein>
    <recommendedName>
        <fullName evidence="4">DUF3618 domain-containing protein</fullName>
    </recommendedName>
</protein>
<evidence type="ECO:0000256" key="1">
    <source>
        <dbReference type="SAM" id="MobiDB-lite"/>
    </source>
</evidence>
<evidence type="ECO:0000313" key="3">
    <source>
        <dbReference type="Proteomes" id="UP000006765"/>
    </source>
</evidence>
<dbReference type="AlphaFoldDB" id="K2I5U6"/>
<dbReference type="RefSeq" id="WP_007426345.1">
    <property type="nucleotide sequence ID" value="NZ_AMGO01000021.1"/>
</dbReference>
<dbReference type="eggNOG" id="ENOG5032S24">
    <property type="taxonomic scope" value="Bacteria"/>
</dbReference>
<reference evidence="2 3" key="1">
    <citation type="journal article" date="2012" name="J. Bacteriol.">
        <title>Draft Genome Sequence of Oceaniovalibus guishaninsula JLT2003T.</title>
        <authorList>
            <person name="Tang K."/>
            <person name="Liu K."/>
            <person name="Jiao N."/>
        </authorList>
    </citation>
    <scope>NUCLEOTIDE SEQUENCE [LARGE SCALE GENOMIC DNA]</scope>
    <source>
        <strain evidence="2 3">JLT2003</strain>
    </source>
</reference>
<evidence type="ECO:0000313" key="2">
    <source>
        <dbReference type="EMBL" id="EKE44355.1"/>
    </source>
</evidence>
<feature type="compositionally biased region" description="Basic and acidic residues" evidence="1">
    <location>
        <begin position="161"/>
        <end position="185"/>
    </location>
</feature>
<evidence type="ECO:0008006" key="4">
    <source>
        <dbReference type="Google" id="ProtNLM"/>
    </source>
</evidence>
<organism evidence="2 3">
    <name type="scientific">Oceaniovalibus guishaninsula JLT2003</name>
    <dbReference type="NCBI Taxonomy" id="1231392"/>
    <lineage>
        <taxon>Bacteria</taxon>
        <taxon>Pseudomonadati</taxon>
        <taxon>Pseudomonadota</taxon>
        <taxon>Alphaproteobacteria</taxon>
        <taxon>Rhodobacterales</taxon>
        <taxon>Roseobacteraceae</taxon>
        <taxon>Oceaniovalibus</taxon>
    </lineage>
</organism>
<dbReference type="Proteomes" id="UP000006765">
    <property type="component" value="Unassembled WGS sequence"/>
</dbReference>